<organism evidence="2 3">
    <name type="scientific">Cystobacter ferrugineus</name>
    <dbReference type="NCBI Taxonomy" id="83449"/>
    <lineage>
        <taxon>Bacteria</taxon>
        <taxon>Pseudomonadati</taxon>
        <taxon>Myxococcota</taxon>
        <taxon>Myxococcia</taxon>
        <taxon>Myxococcales</taxon>
        <taxon>Cystobacterineae</taxon>
        <taxon>Archangiaceae</taxon>
        <taxon>Cystobacter</taxon>
    </lineage>
</organism>
<comment type="caution">
    <text evidence="2">The sequence shown here is derived from an EMBL/GenBank/DDBJ whole genome shotgun (WGS) entry which is preliminary data.</text>
</comment>
<evidence type="ECO:0000313" key="3">
    <source>
        <dbReference type="Proteomes" id="UP000182229"/>
    </source>
</evidence>
<accession>A0A1L9AYA0</accession>
<name>A0A1L9AYA0_9BACT</name>
<keyword evidence="1" id="KW-0812">Transmembrane</keyword>
<feature type="transmembrane region" description="Helical" evidence="1">
    <location>
        <begin position="206"/>
        <end position="227"/>
    </location>
</feature>
<dbReference type="STRING" id="83449.BON30_41140"/>
<evidence type="ECO:0000256" key="1">
    <source>
        <dbReference type="SAM" id="Phobius"/>
    </source>
</evidence>
<keyword evidence="1" id="KW-1133">Transmembrane helix</keyword>
<keyword evidence="3" id="KW-1185">Reference proteome</keyword>
<keyword evidence="1" id="KW-0472">Membrane</keyword>
<dbReference type="RefSeq" id="WP_071904042.1">
    <property type="nucleotide sequence ID" value="NZ_MPIN01000016.1"/>
</dbReference>
<feature type="transmembrane region" description="Helical" evidence="1">
    <location>
        <begin position="56"/>
        <end position="74"/>
    </location>
</feature>
<dbReference type="Proteomes" id="UP000182229">
    <property type="component" value="Unassembled WGS sequence"/>
</dbReference>
<evidence type="ECO:0000313" key="2">
    <source>
        <dbReference type="EMBL" id="OJH34989.1"/>
    </source>
</evidence>
<sequence length="255" mass="27882">MDLTLSASLARPVARCTPFPWLPLTSRLVFFAAFQAAIAAGYALRGHPDAWSASAAWWPVTAFLTSLVSLALLWRGARGRGQGLRDLYFQGGEGRRLGRDVLSLLGVLGVAAPLAHLPNIVLATWLFGDPQRALDLFVRPLPVWVATAALVLFPLTVALTELPTYYAEAMPRLREAGIGSASALTLCALFHAAQHATLPLLFDARFFTWRLLMFVPFAFVVGAAIRWRPSLMPWLMGIHLLLDTSAMWLVYAASV</sequence>
<reference evidence="3" key="1">
    <citation type="submission" date="2016-11" db="EMBL/GenBank/DDBJ databases">
        <authorList>
            <person name="Shukria A."/>
            <person name="Stevens D.C."/>
        </authorList>
    </citation>
    <scope>NUCLEOTIDE SEQUENCE [LARGE SCALE GENOMIC DNA]</scope>
    <source>
        <strain evidence="3">Cbfe23</strain>
    </source>
</reference>
<feature type="transmembrane region" description="Helical" evidence="1">
    <location>
        <begin position="21"/>
        <end position="44"/>
    </location>
</feature>
<dbReference type="AlphaFoldDB" id="A0A1L9AYA0"/>
<feature type="transmembrane region" description="Helical" evidence="1">
    <location>
        <begin position="101"/>
        <end position="121"/>
    </location>
</feature>
<feature type="transmembrane region" description="Helical" evidence="1">
    <location>
        <begin position="176"/>
        <end position="194"/>
    </location>
</feature>
<proteinExistence type="predicted"/>
<dbReference type="OrthoDB" id="3729405at2"/>
<feature type="transmembrane region" description="Helical" evidence="1">
    <location>
        <begin position="234"/>
        <end position="253"/>
    </location>
</feature>
<dbReference type="EMBL" id="MPIN01000016">
    <property type="protein sequence ID" value="OJH34989.1"/>
    <property type="molecule type" value="Genomic_DNA"/>
</dbReference>
<feature type="transmembrane region" description="Helical" evidence="1">
    <location>
        <begin position="141"/>
        <end position="164"/>
    </location>
</feature>
<reference evidence="2 3" key="2">
    <citation type="submission" date="2016-12" db="EMBL/GenBank/DDBJ databases">
        <title>Draft Genome Sequence of Cystobacter ferrugineus Strain Cbfe23.</title>
        <authorList>
            <person name="Akbar S."/>
            <person name="Dowd S.E."/>
            <person name="Stevens D.C."/>
        </authorList>
    </citation>
    <scope>NUCLEOTIDE SEQUENCE [LARGE SCALE GENOMIC DNA]</scope>
    <source>
        <strain evidence="2 3">Cbfe23</strain>
    </source>
</reference>
<evidence type="ECO:0008006" key="4">
    <source>
        <dbReference type="Google" id="ProtNLM"/>
    </source>
</evidence>
<protein>
    <recommendedName>
        <fullName evidence="4">CAAX protease</fullName>
    </recommendedName>
</protein>
<gene>
    <name evidence="2" type="ORF">BON30_41140</name>
</gene>